<dbReference type="AlphaFoldDB" id="A0A336LWA2"/>
<evidence type="ECO:0000256" key="5">
    <source>
        <dbReference type="ARBA" id="ARBA00023040"/>
    </source>
</evidence>
<reference evidence="12" key="1">
    <citation type="submission" date="2018-07" db="EMBL/GenBank/DDBJ databases">
        <authorList>
            <person name="Quirk P.G."/>
            <person name="Krulwich T.A."/>
        </authorList>
    </citation>
    <scope>NUCLEOTIDE SEQUENCE</scope>
</reference>
<evidence type="ECO:0000256" key="10">
    <source>
        <dbReference type="SAM" id="Phobius"/>
    </source>
</evidence>
<feature type="transmembrane region" description="Helical" evidence="10">
    <location>
        <begin position="165"/>
        <end position="186"/>
    </location>
</feature>
<dbReference type="EMBL" id="UFQT01000244">
    <property type="protein sequence ID" value="SSX22336.1"/>
    <property type="molecule type" value="Genomic_DNA"/>
</dbReference>
<dbReference type="OMA" id="MICRAIY"/>
<protein>
    <submittedName>
        <fullName evidence="12">CSON006534 protein</fullName>
    </submittedName>
</protein>
<keyword evidence="6 10" id="KW-0472">Membrane</keyword>
<comment type="similarity">
    <text evidence="2 9">Belongs to the G-protein coupled receptor 1 family.</text>
</comment>
<evidence type="ECO:0000256" key="7">
    <source>
        <dbReference type="ARBA" id="ARBA00023170"/>
    </source>
</evidence>
<feature type="transmembrane region" description="Helical" evidence="10">
    <location>
        <begin position="359"/>
        <end position="377"/>
    </location>
</feature>
<dbReference type="VEuPathDB" id="VectorBase:CSON006534"/>
<gene>
    <name evidence="12" type="primary">CSON006534</name>
</gene>
<dbReference type="PROSITE" id="PS00237">
    <property type="entry name" value="G_PROTEIN_RECEP_F1_1"/>
    <property type="match status" value="1"/>
</dbReference>
<feature type="transmembrane region" description="Helical" evidence="10">
    <location>
        <begin position="129"/>
        <end position="149"/>
    </location>
</feature>
<dbReference type="InterPro" id="IPR000276">
    <property type="entry name" value="GPCR_Rhodpsn"/>
</dbReference>
<dbReference type="PRINTS" id="PR00237">
    <property type="entry name" value="GPCRRHODOPSN"/>
</dbReference>
<evidence type="ECO:0000256" key="3">
    <source>
        <dbReference type="ARBA" id="ARBA00022692"/>
    </source>
</evidence>
<name>A0A336LWA2_CULSO</name>
<dbReference type="GO" id="GO:0005886">
    <property type="term" value="C:plasma membrane"/>
    <property type="evidence" value="ECO:0007669"/>
    <property type="project" value="TreeGrafter"/>
</dbReference>
<evidence type="ECO:0000256" key="6">
    <source>
        <dbReference type="ARBA" id="ARBA00023136"/>
    </source>
</evidence>
<dbReference type="PANTHER" id="PTHR24243">
    <property type="entry name" value="G-PROTEIN COUPLED RECEPTOR"/>
    <property type="match status" value="1"/>
</dbReference>
<organism evidence="12">
    <name type="scientific">Culicoides sonorensis</name>
    <name type="common">Biting midge</name>
    <dbReference type="NCBI Taxonomy" id="179676"/>
    <lineage>
        <taxon>Eukaryota</taxon>
        <taxon>Metazoa</taxon>
        <taxon>Ecdysozoa</taxon>
        <taxon>Arthropoda</taxon>
        <taxon>Hexapoda</taxon>
        <taxon>Insecta</taxon>
        <taxon>Pterygota</taxon>
        <taxon>Neoptera</taxon>
        <taxon>Endopterygota</taxon>
        <taxon>Diptera</taxon>
        <taxon>Nematocera</taxon>
        <taxon>Chironomoidea</taxon>
        <taxon>Ceratopogonidae</taxon>
        <taxon>Ceratopogoninae</taxon>
        <taxon>Culicoides</taxon>
        <taxon>Monoculicoides</taxon>
    </lineage>
</organism>
<feature type="transmembrane region" description="Helical" evidence="10">
    <location>
        <begin position="94"/>
        <end position="117"/>
    </location>
</feature>
<proteinExistence type="inferred from homology"/>
<dbReference type="SUPFAM" id="SSF81321">
    <property type="entry name" value="Family A G protein-coupled receptor-like"/>
    <property type="match status" value="1"/>
</dbReference>
<dbReference type="InterPro" id="IPR017452">
    <property type="entry name" value="GPCR_Rhodpsn_7TM"/>
</dbReference>
<evidence type="ECO:0000256" key="2">
    <source>
        <dbReference type="ARBA" id="ARBA00010663"/>
    </source>
</evidence>
<dbReference type="PROSITE" id="PS50262">
    <property type="entry name" value="G_PROTEIN_RECEP_F1_2"/>
    <property type="match status" value="1"/>
</dbReference>
<sequence length="551" mass="62424">MLNLTSNNELLMFDTNNTNFGSVFDQYTKVNQNDSYKSDNIQDSSIYQIHHETTITSTSSTTPSALSNLTGFDHDEATNNTILNYAENIGDILVFYYTPTIVFVGIIGNILSVLVFFRTKLRKLSSSYYLAALGMSDTCFLILSFITWLNFADINLTNHNVACQLYYYLQGVCSFLSVWYVVAFTVERFIAVLYPLKRQSMCTVRRAVIVLCGLTVAALAFSAPLLYLFRPVYHPEANVTVCDVVEEFKNHMKIFNYVDTIMVFLIPFTSIVILNSITGYTVWKVAGVRRSMTLQRKKPNLKDPSTKTTVIQQRCIHPNGQNSIRLSKTKKVTTATNNKNGRCHRTGSATSSQMKVTKMLLLVSSVFVLLNLPSYLMRVMAYIETEPETQSPSKITIILQYYCWLFFITNFGINFVLYCLCGQNFRKAVISMFSKRIQSRQQQAECGTQVTVTEYIRNTRTLSTYRNNNRHSSSNTFALQVPTSLPSTTSPSPTFISSTNKSFDGISINQHHNRNNYNFNTSTLVSCNINTTTSEESVLCSSWIEMTEIVT</sequence>
<keyword evidence="4 10" id="KW-1133">Transmembrane helix</keyword>
<keyword evidence="3 9" id="KW-0812">Transmembrane</keyword>
<dbReference type="CDD" id="cd14978">
    <property type="entry name" value="7tmA_FMRFamide_R-like"/>
    <property type="match status" value="1"/>
</dbReference>
<evidence type="ECO:0000256" key="4">
    <source>
        <dbReference type="ARBA" id="ARBA00022989"/>
    </source>
</evidence>
<feature type="transmembrane region" description="Helical" evidence="10">
    <location>
        <begin position="207"/>
        <end position="229"/>
    </location>
</feature>
<dbReference type="Pfam" id="PF00001">
    <property type="entry name" value="7tm_1"/>
    <property type="match status" value="1"/>
</dbReference>
<keyword evidence="7 9" id="KW-0675">Receptor</keyword>
<keyword evidence="8 9" id="KW-0807">Transducer</keyword>
<keyword evidence="5 9" id="KW-0297">G-protein coupled receptor</keyword>
<evidence type="ECO:0000256" key="1">
    <source>
        <dbReference type="ARBA" id="ARBA00004141"/>
    </source>
</evidence>
<evidence type="ECO:0000256" key="8">
    <source>
        <dbReference type="ARBA" id="ARBA00023224"/>
    </source>
</evidence>
<evidence type="ECO:0000256" key="9">
    <source>
        <dbReference type="RuleBase" id="RU000688"/>
    </source>
</evidence>
<evidence type="ECO:0000313" key="12">
    <source>
        <dbReference type="EMBL" id="SSX22336.1"/>
    </source>
</evidence>
<feature type="transmembrane region" description="Helical" evidence="10">
    <location>
        <begin position="397"/>
        <end position="421"/>
    </location>
</feature>
<feature type="transmembrane region" description="Helical" evidence="10">
    <location>
        <begin position="261"/>
        <end position="283"/>
    </location>
</feature>
<feature type="domain" description="G-protein coupled receptors family 1 profile" evidence="11">
    <location>
        <begin position="108"/>
        <end position="418"/>
    </location>
</feature>
<dbReference type="GO" id="GO:0004930">
    <property type="term" value="F:G protein-coupled receptor activity"/>
    <property type="evidence" value="ECO:0007669"/>
    <property type="project" value="UniProtKB-KW"/>
</dbReference>
<dbReference type="Gene3D" id="1.20.1070.10">
    <property type="entry name" value="Rhodopsin 7-helix transmembrane proteins"/>
    <property type="match status" value="1"/>
</dbReference>
<accession>A0A336LWA2</accession>
<evidence type="ECO:0000259" key="11">
    <source>
        <dbReference type="PROSITE" id="PS50262"/>
    </source>
</evidence>
<comment type="subcellular location">
    <subcellularLocation>
        <location evidence="1">Membrane</location>
        <topology evidence="1">Multi-pass membrane protein</topology>
    </subcellularLocation>
</comment>
<dbReference type="PANTHER" id="PTHR24243:SF230">
    <property type="entry name" value="G-PROTEIN COUPLED RECEPTORS FAMILY 1 PROFILE DOMAIN-CONTAINING PROTEIN"/>
    <property type="match status" value="1"/>
</dbReference>